<dbReference type="PANTHER" id="PTHR10328">
    <property type="entry name" value="PROTEIN MAX MYC-ASSOCIATED FACTOR X"/>
    <property type="match status" value="1"/>
</dbReference>
<dbReference type="AlphaFoldDB" id="A0A9P7ULS2"/>
<dbReference type="InterPro" id="IPR011598">
    <property type="entry name" value="bHLH_dom"/>
</dbReference>
<keyword evidence="4" id="KW-0804">Transcription</keyword>
<dbReference type="EMBL" id="CM032189">
    <property type="protein sequence ID" value="KAG7087212.1"/>
    <property type="molecule type" value="Genomic_DNA"/>
</dbReference>
<feature type="compositionally biased region" description="Low complexity" evidence="6">
    <location>
        <begin position="24"/>
        <end position="40"/>
    </location>
</feature>
<feature type="domain" description="BHLH" evidence="7">
    <location>
        <begin position="57"/>
        <end position="109"/>
    </location>
</feature>
<evidence type="ECO:0000313" key="9">
    <source>
        <dbReference type="Proteomes" id="UP001049176"/>
    </source>
</evidence>
<evidence type="ECO:0000256" key="2">
    <source>
        <dbReference type="ARBA" id="ARBA00023125"/>
    </source>
</evidence>
<evidence type="ECO:0000256" key="5">
    <source>
        <dbReference type="ARBA" id="ARBA00023242"/>
    </source>
</evidence>
<feature type="region of interest" description="Disordered" evidence="6">
    <location>
        <begin position="1"/>
        <end position="67"/>
    </location>
</feature>
<dbReference type="Pfam" id="PF00010">
    <property type="entry name" value="HLH"/>
    <property type="match status" value="1"/>
</dbReference>
<evidence type="ECO:0000256" key="4">
    <source>
        <dbReference type="ARBA" id="ARBA00023163"/>
    </source>
</evidence>
<gene>
    <name evidence="8" type="ORF">E1B28_013192</name>
</gene>
<dbReference type="GO" id="GO:0046983">
    <property type="term" value="F:protein dimerization activity"/>
    <property type="evidence" value="ECO:0007669"/>
    <property type="project" value="InterPro"/>
</dbReference>
<keyword evidence="5" id="KW-0539">Nucleus</keyword>
<name>A0A9P7ULS2_9AGAR</name>
<accession>A0A9P7ULS2</accession>
<keyword evidence="9" id="KW-1185">Reference proteome</keyword>
<feature type="region of interest" description="Disordered" evidence="6">
    <location>
        <begin position="216"/>
        <end position="237"/>
    </location>
</feature>
<feature type="compositionally biased region" description="Low complexity" evidence="6">
    <location>
        <begin position="1"/>
        <end position="11"/>
    </location>
</feature>
<evidence type="ECO:0000256" key="3">
    <source>
        <dbReference type="ARBA" id="ARBA00023159"/>
    </source>
</evidence>
<dbReference type="SUPFAM" id="SSF47459">
    <property type="entry name" value="HLH, helix-loop-helix DNA-binding domain"/>
    <property type="match status" value="1"/>
</dbReference>
<evidence type="ECO:0000256" key="6">
    <source>
        <dbReference type="SAM" id="MobiDB-lite"/>
    </source>
</evidence>
<sequence length="341" mass="37277">MQSPSSSDSTPPSTPPSDNNMALNSSNNTNNSNNSNSNTSVSGKPQRKASRRASTAERRATHNAVERARREVLNGRFLDLAKILPNLSQVRRPSKSAIVNSSIAHFHATRRHRAMAARELRLLKTETDQLRMELNEWRSRAGIQRVEEPVRGEGFSMVLNQELEVIPVVNIGEDDEEGSVDDDYGIGEALPLIEEPSISVRPQPAPAPAPALNINTNGHGHMIYPPQQQHHQANYPPVRQPQYEPVVVSPTAMSLDNPALGMYDAGHINASPNFGLYNGGYRQRSGSMRSQGSASPPQYHLQKGYEQKLPVGYEPGWGGLAMNVNLGMGMNGMGMSMHGGF</sequence>
<evidence type="ECO:0000313" key="8">
    <source>
        <dbReference type="EMBL" id="KAG7087212.1"/>
    </source>
</evidence>
<dbReference type="InterPro" id="IPR036638">
    <property type="entry name" value="HLH_DNA-bd_sf"/>
</dbReference>
<keyword evidence="2" id="KW-0238">DNA-binding</keyword>
<reference evidence="8" key="1">
    <citation type="journal article" date="2021" name="Genome Biol. Evol.">
        <title>The assembled and annotated genome of the fairy-ring fungus Marasmius oreades.</title>
        <authorList>
            <person name="Hiltunen M."/>
            <person name="Ament-Velasquez S.L."/>
            <person name="Johannesson H."/>
        </authorList>
    </citation>
    <scope>NUCLEOTIDE SEQUENCE</scope>
    <source>
        <strain evidence="8">03SP1</strain>
    </source>
</reference>
<dbReference type="GO" id="GO:0003700">
    <property type="term" value="F:DNA-binding transcription factor activity"/>
    <property type="evidence" value="ECO:0007669"/>
    <property type="project" value="TreeGrafter"/>
</dbReference>
<keyword evidence="1" id="KW-0805">Transcription regulation</keyword>
<dbReference type="OrthoDB" id="8964853at2759"/>
<dbReference type="PANTHER" id="PTHR10328:SF3">
    <property type="entry name" value="PROTEIN MAX"/>
    <property type="match status" value="1"/>
</dbReference>
<dbReference type="GO" id="GO:0045944">
    <property type="term" value="P:positive regulation of transcription by RNA polymerase II"/>
    <property type="evidence" value="ECO:0007669"/>
    <property type="project" value="TreeGrafter"/>
</dbReference>
<dbReference type="Gene3D" id="4.10.280.10">
    <property type="entry name" value="Helix-loop-helix DNA-binding domain"/>
    <property type="match status" value="1"/>
</dbReference>
<feature type="compositionally biased region" description="Basic and acidic residues" evidence="6">
    <location>
        <begin position="54"/>
        <end position="67"/>
    </location>
</feature>
<dbReference type="PROSITE" id="PS50888">
    <property type="entry name" value="BHLH"/>
    <property type="match status" value="1"/>
</dbReference>
<comment type="caution">
    <text evidence="8">The sequence shown here is derived from an EMBL/GenBank/DDBJ whole genome shotgun (WGS) entry which is preliminary data.</text>
</comment>
<keyword evidence="3" id="KW-0010">Activator</keyword>
<dbReference type="KEGG" id="more:E1B28_013192"/>
<dbReference type="RefSeq" id="XP_043003683.1">
    <property type="nucleotide sequence ID" value="XM_043158338.1"/>
</dbReference>
<dbReference type="Proteomes" id="UP001049176">
    <property type="component" value="Chromosome 9"/>
</dbReference>
<protein>
    <recommendedName>
        <fullName evidence="7">BHLH domain-containing protein</fullName>
    </recommendedName>
</protein>
<proteinExistence type="predicted"/>
<organism evidence="8 9">
    <name type="scientific">Marasmius oreades</name>
    <name type="common">fairy-ring Marasmius</name>
    <dbReference type="NCBI Taxonomy" id="181124"/>
    <lineage>
        <taxon>Eukaryota</taxon>
        <taxon>Fungi</taxon>
        <taxon>Dikarya</taxon>
        <taxon>Basidiomycota</taxon>
        <taxon>Agaricomycotina</taxon>
        <taxon>Agaricomycetes</taxon>
        <taxon>Agaricomycetidae</taxon>
        <taxon>Agaricales</taxon>
        <taxon>Marasmiineae</taxon>
        <taxon>Marasmiaceae</taxon>
        <taxon>Marasmius</taxon>
    </lineage>
</organism>
<dbReference type="GO" id="GO:0090575">
    <property type="term" value="C:RNA polymerase II transcription regulator complex"/>
    <property type="evidence" value="ECO:0007669"/>
    <property type="project" value="TreeGrafter"/>
</dbReference>
<dbReference type="SMART" id="SM00353">
    <property type="entry name" value="HLH"/>
    <property type="match status" value="1"/>
</dbReference>
<dbReference type="GeneID" id="66082267"/>
<dbReference type="GO" id="GO:0003677">
    <property type="term" value="F:DNA binding"/>
    <property type="evidence" value="ECO:0007669"/>
    <property type="project" value="UniProtKB-KW"/>
</dbReference>
<evidence type="ECO:0000256" key="1">
    <source>
        <dbReference type="ARBA" id="ARBA00023015"/>
    </source>
</evidence>
<evidence type="ECO:0000259" key="7">
    <source>
        <dbReference type="PROSITE" id="PS50888"/>
    </source>
</evidence>